<dbReference type="InterPro" id="IPR025676">
    <property type="entry name" value="Clr5_dom"/>
</dbReference>
<evidence type="ECO:0000256" key="1">
    <source>
        <dbReference type="SAM" id="MobiDB-lite"/>
    </source>
</evidence>
<dbReference type="AlphaFoldDB" id="A0A4Q4S0F6"/>
<reference evidence="4" key="1">
    <citation type="journal article" date="2019" name="bioRxiv">
        <title>Genomics, evolutionary history and diagnostics of the Alternaria alternata species group including apple and Asian pear pathotypes.</title>
        <authorList>
            <person name="Armitage A.D."/>
            <person name="Cockerton H.M."/>
            <person name="Sreenivasaprasad S."/>
            <person name="Woodhall J.W."/>
            <person name="Lane C.R."/>
            <person name="Harrison R.J."/>
            <person name="Clarkson J.P."/>
        </authorList>
    </citation>
    <scope>NUCLEOTIDE SEQUENCE [LARGE SCALE GENOMIC DNA]</scope>
    <source>
        <strain evidence="4">RGR 97.0016</strain>
    </source>
</reference>
<feature type="region of interest" description="Disordered" evidence="1">
    <location>
        <begin position="158"/>
        <end position="195"/>
    </location>
</feature>
<feature type="domain" description="Clr5" evidence="2">
    <location>
        <begin position="38"/>
        <end position="90"/>
    </location>
</feature>
<evidence type="ECO:0000313" key="3">
    <source>
        <dbReference type="EMBL" id="RYO63240.1"/>
    </source>
</evidence>
<protein>
    <recommendedName>
        <fullName evidence="2">Clr5 domain-containing protein</fullName>
    </recommendedName>
</protein>
<feature type="region of interest" description="Disordered" evidence="1">
    <location>
        <begin position="209"/>
        <end position="239"/>
    </location>
</feature>
<dbReference type="InterPro" id="IPR011990">
    <property type="entry name" value="TPR-like_helical_dom_sf"/>
</dbReference>
<dbReference type="PANTHER" id="PTHR38788:SF3">
    <property type="entry name" value="CLR5 DOMAIN-CONTAINING PROTEIN"/>
    <property type="match status" value="1"/>
</dbReference>
<accession>A0A4Q4S0F6</accession>
<evidence type="ECO:0000313" key="4">
    <source>
        <dbReference type="Proteomes" id="UP000293823"/>
    </source>
</evidence>
<dbReference type="SUPFAM" id="SSF48452">
    <property type="entry name" value="TPR-like"/>
    <property type="match status" value="2"/>
</dbReference>
<dbReference type="OrthoDB" id="5986190at2759"/>
<dbReference type="PANTHER" id="PTHR38788">
    <property type="entry name" value="CLR5 DOMAIN-CONTAINING PROTEIN"/>
    <property type="match status" value="1"/>
</dbReference>
<feature type="compositionally biased region" description="Polar residues" evidence="1">
    <location>
        <begin position="212"/>
        <end position="227"/>
    </location>
</feature>
<dbReference type="Pfam" id="PF14420">
    <property type="entry name" value="Clr5"/>
    <property type="match status" value="1"/>
</dbReference>
<feature type="compositionally biased region" description="Polar residues" evidence="1">
    <location>
        <begin position="158"/>
        <end position="171"/>
    </location>
</feature>
<dbReference type="Pfam" id="PF13374">
    <property type="entry name" value="TPR_10"/>
    <property type="match status" value="1"/>
</dbReference>
<organism evidence="3 4">
    <name type="scientific">Alternaria arborescens</name>
    <dbReference type="NCBI Taxonomy" id="156630"/>
    <lineage>
        <taxon>Eukaryota</taxon>
        <taxon>Fungi</taxon>
        <taxon>Dikarya</taxon>
        <taxon>Ascomycota</taxon>
        <taxon>Pezizomycotina</taxon>
        <taxon>Dothideomycetes</taxon>
        <taxon>Pleosporomycetidae</taxon>
        <taxon>Pleosporales</taxon>
        <taxon>Pleosporineae</taxon>
        <taxon>Pleosporaceae</taxon>
        <taxon>Alternaria</taxon>
        <taxon>Alternaria sect. Alternaria</taxon>
    </lineage>
</organism>
<dbReference type="EMBL" id="PEJP01000022">
    <property type="protein sequence ID" value="RYO63240.1"/>
    <property type="molecule type" value="Genomic_DNA"/>
</dbReference>
<name>A0A4Q4S0F6_9PLEO</name>
<evidence type="ECO:0000259" key="2">
    <source>
        <dbReference type="Pfam" id="PF14420"/>
    </source>
</evidence>
<dbReference type="Gene3D" id="1.25.40.10">
    <property type="entry name" value="Tetratricopeptide repeat domain"/>
    <property type="match status" value="2"/>
</dbReference>
<comment type="caution">
    <text evidence="3">The sequence shown here is derived from an EMBL/GenBank/DDBJ whole genome shotgun (WGS) entry which is preliminary data.</text>
</comment>
<keyword evidence="4" id="KW-1185">Reference proteome</keyword>
<sequence>MLHSLPESIQNSYGTLTQLLPVSQSSNHRGSKARQLSDTEWETLKPLLHTLYIEESRTLAATRKALLERHGLNLSQKQLTKRFHDWSFKKNVKQHETEAYLLEAEALRGEEEASINGVRITAAKYERWEKRARIDEKHKSTHTKNVVEAFNTPSSLTRSDLLSCTPSTDFPRTSRHEQSSDTLTVSPSMPPEEQVNSFTLCDSTEDCLSPSLAVSPTEATDSGSSPSALLMGSSEPLGSPSDAHVNIGTVQKPEQHFILPIPLQSPDRDIDIVTRLFSALKMNHIDIPLHTPTTQAVAEEVMLATDTVCLQDLEADSYGGRLVPWNDEQATLHKTTSPGSVEITRYHDEETHQQGTIVLVSYQCGSRKRAATGALKYPSVDVIFSSSRVVELDPFSLEVYPFPQDQGRQFEIQPTATEYDSLRMDLNDCIAKINKLESAALGSNITTTELRWSLANGYYNLSHYDKAECQYKEVLPVLEQIYGQNSWNYITAKTDLAETVLRLGRPQEGHRMAQDAHILARRFYPGSSLYQDATRILAESFGYLDDRRSGEKLIRDLVQITLTTSGPKHSNTIQIIRYLCLSMIGSQKYSEVEELGRVALELSFDATDISDHERCSIRHNLSQSLWNQGKYADSEALLRQTAKMSEKLLGIENEDTLSCKILLCEVLRTRKLLSESHDILLEIIEVQIKKLKEIRGGMIQAMSDLSVVLIEMRKMEDAYKWMKQALCYCVEIGEIENDLAEQFFEDLSSINQPEEQHELILDLYEEMAIDISLVNAVHQDIVLSALSPQPCRLLLDSQRKSSCLSASVTGTKYLHDGPTS</sequence>
<gene>
    <name evidence="3" type="ORF">AA0113_g6175</name>
</gene>
<proteinExistence type="predicted"/>
<dbReference type="Proteomes" id="UP000293823">
    <property type="component" value="Unassembled WGS sequence"/>
</dbReference>